<dbReference type="PANTHER" id="PTHR22100:SF13">
    <property type="entry name" value="WINGS APART-LIKE PROTEIN HOMOLOG"/>
    <property type="match status" value="1"/>
</dbReference>
<evidence type="ECO:0000313" key="3">
    <source>
        <dbReference type="RefSeq" id="XP_072828369.1"/>
    </source>
</evidence>
<accession>A0ABM5E5E0</accession>
<dbReference type="GeneID" id="140699688"/>
<protein>
    <submittedName>
        <fullName evidence="3">Wings apart-like protein homolog</fullName>
    </submittedName>
</protein>
<dbReference type="Gene3D" id="1.25.10.10">
    <property type="entry name" value="Leucine-rich Repeat Variant"/>
    <property type="match status" value="1"/>
</dbReference>
<dbReference type="RefSeq" id="XP_072828369.1">
    <property type="nucleotide sequence ID" value="XM_072972268.1"/>
</dbReference>
<dbReference type="Proteomes" id="UP001652581">
    <property type="component" value="Chromosome 11"/>
</dbReference>
<sequence length="91" mass="10588">MLPPLNMIRVERQETSGEVWWVSNEKIDGTEKKQVENDEELDLNKALQHAGKHMEDCIIASYTALLLECLCQESPVSLLRRAFPFFFFMDL</sequence>
<evidence type="ECO:0000313" key="2">
    <source>
        <dbReference type="Proteomes" id="UP001652581"/>
    </source>
</evidence>
<feature type="domain" description="WAPL" evidence="1">
    <location>
        <begin position="1"/>
        <end position="91"/>
    </location>
</feature>
<name>A0ABM5E5E0_VICPA</name>
<dbReference type="PANTHER" id="PTHR22100">
    <property type="entry name" value="WINGS APART-LIKE PROTEIN HOMOLOG"/>
    <property type="match status" value="1"/>
</dbReference>
<reference evidence="3" key="1">
    <citation type="submission" date="2025-08" db="UniProtKB">
        <authorList>
            <consortium name="RefSeq"/>
        </authorList>
    </citation>
    <scope>IDENTIFICATION</scope>
</reference>
<organism evidence="2 3">
    <name type="scientific">Vicugna pacos</name>
    <name type="common">Alpaca</name>
    <name type="synonym">Lama pacos</name>
    <dbReference type="NCBI Taxonomy" id="30538"/>
    <lineage>
        <taxon>Eukaryota</taxon>
        <taxon>Metazoa</taxon>
        <taxon>Chordata</taxon>
        <taxon>Craniata</taxon>
        <taxon>Vertebrata</taxon>
        <taxon>Euteleostomi</taxon>
        <taxon>Mammalia</taxon>
        <taxon>Eutheria</taxon>
        <taxon>Laurasiatheria</taxon>
        <taxon>Artiodactyla</taxon>
        <taxon>Tylopoda</taxon>
        <taxon>Camelidae</taxon>
        <taxon>Vicugna</taxon>
    </lineage>
</organism>
<evidence type="ECO:0000259" key="1">
    <source>
        <dbReference type="PROSITE" id="PS51271"/>
    </source>
</evidence>
<gene>
    <name evidence="3" type="primary">LOC140699688</name>
</gene>
<dbReference type="InterPro" id="IPR012502">
    <property type="entry name" value="WAPL_dom"/>
</dbReference>
<keyword evidence="2" id="KW-1185">Reference proteome</keyword>
<dbReference type="PROSITE" id="PS51271">
    <property type="entry name" value="WAPL"/>
    <property type="match status" value="1"/>
</dbReference>
<dbReference type="InterPro" id="IPR039874">
    <property type="entry name" value="WAPL"/>
</dbReference>
<dbReference type="InterPro" id="IPR011989">
    <property type="entry name" value="ARM-like"/>
</dbReference>
<proteinExistence type="predicted"/>